<dbReference type="KEGG" id="slu:KE3_0537"/>
<keyword evidence="3" id="KW-1185">Reference proteome</keyword>
<feature type="transmembrane region" description="Helical" evidence="1">
    <location>
        <begin position="37"/>
        <end position="57"/>
    </location>
</feature>
<evidence type="ECO:0000313" key="2">
    <source>
        <dbReference type="EMBL" id="AGS05049.1"/>
    </source>
</evidence>
<accession>A0AB33AKI8</accession>
<name>A0AB33AKI8_9STRE</name>
<proteinExistence type="predicted"/>
<organism evidence="2 3">
    <name type="scientific">Streptococcus lutetiensis 033</name>
    <dbReference type="NCBI Taxonomy" id="1076934"/>
    <lineage>
        <taxon>Bacteria</taxon>
        <taxon>Bacillati</taxon>
        <taxon>Bacillota</taxon>
        <taxon>Bacilli</taxon>
        <taxon>Lactobacillales</taxon>
        <taxon>Streptococcaceae</taxon>
        <taxon>Streptococcus</taxon>
    </lineage>
</organism>
<keyword evidence="1" id="KW-0812">Transmembrane</keyword>
<reference evidence="2 3" key="1">
    <citation type="journal article" date="2013" name="BMC Microbiol.">
        <title>Dynamics of fecal microbial communities in children with diarrhea of unknown etiology and genomic analysis of associated Streptococcus lutetiensis.</title>
        <authorList>
            <person name="Jin D."/>
            <person name="Chen C."/>
            <person name="Li L."/>
            <person name="Lu S."/>
            <person name="Li Z."/>
            <person name="Zhou Z."/>
            <person name="Jing H."/>
            <person name="Xu Y."/>
            <person name="Du P."/>
            <person name="Wang H."/>
            <person name="Xiong Y."/>
            <person name="Zheng H."/>
            <person name="Bai X."/>
            <person name="Sun H."/>
            <person name="Wang L."/>
            <person name="Ye C."/>
            <person name="Gottschalk M."/>
            <person name="Xu J."/>
        </authorList>
    </citation>
    <scope>NUCLEOTIDE SEQUENCE [LARGE SCALE GENOMIC DNA]</scope>
    <source>
        <strain evidence="2 3">033</strain>
    </source>
</reference>
<protein>
    <submittedName>
        <fullName evidence="2">ABC-2 type transport system permease protein</fullName>
    </submittedName>
</protein>
<sequence length="64" mass="7302">MPIEIFPEWLQTISKLTLTYHVNQLVTTFTKNAQLNWQSLIIVLGYAIIVAALALMIKNNTEVK</sequence>
<evidence type="ECO:0000256" key="1">
    <source>
        <dbReference type="SAM" id="Phobius"/>
    </source>
</evidence>
<keyword evidence="1" id="KW-1133">Transmembrane helix</keyword>
<evidence type="ECO:0000313" key="3">
    <source>
        <dbReference type="Proteomes" id="UP000015268"/>
    </source>
</evidence>
<keyword evidence="1" id="KW-0472">Membrane</keyword>
<dbReference type="AlphaFoldDB" id="A0AB33AKI8"/>
<dbReference type="EMBL" id="CP003025">
    <property type="protein sequence ID" value="AGS05049.1"/>
    <property type="molecule type" value="Genomic_DNA"/>
</dbReference>
<gene>
    <name evidence="2" type="ORF">KE3_0537</name>
</gene>
<dbReference type="Proteomes" id="UP000015268">
    <property type="component" value="Chromosome"/>
</dbReference>